<sequence>MKLAPIALFVYNRRNHTRRTLESLVTNPGFTESLLYVFCDGAKSEKDLDSVRSTRELIHSYELENVTIIENECNKGLARSLVDGINYVLQKHDRIIVLEDDCYPSQDFLQFMNICLDNYESDERIMNVSGYAPPIMIPDDYTYDIYFSYRFSSWGWGTWRRAWKYYSKDSGILKTIDSSISIKKKVDRAGLDLYTMLKWQIEGKIDSWAVFWAINIIMHDGLSINPVRSRIMNIGHDGSGVHCSADGRYDVQINKQKTSTIAFPDAIIPDNRIVKSYSDFQTGNLFKKMFYVCHHRFGKFIDPFISLISRVF</sequence>
<dbReference type="Gene3D" id="3.90.550.10">
    <property type="entry name" value="Spore Coat Polysaccharide Biosynthesis Protein SpsA, Chain A"/>
    <property type="match status" value="1"/>
</dbReference>
<evidence type="ECO:0000259" key="1">
    <source>
        <dbReference type="Pfam" id="PF00535"/>
    </source>
</evidence>
<accession>A0ABU9KYB1</accession>
<evidence type="ECO:0000313" key="3">
    <source>
        <dbReference type="Proteomes" id="UP001396646"/>
    </source>
</evidence>
<keyword evidence="2" id="KW-0808">Transferase</keyword>
<comment type="caution">
    <text evidence="2">The sequence shown here is derived from an EMBL/GenBank/DDBJ whole genome shotgun (WGS) entry which is preliminary data.</text>
</comment>
<protein>
    <submittedName>
        <fullName evidence="2">Glycosyltransferase</fullName>
        <ecNumber evidence="2">2.4.-.-</ecNumber>
    </submittedName>
</protein>
<dbReference type="SUPFAM" id="SSF53448">
    <property type="entry name" value="Nucleotide-diphospho-sugar transferases"/>
    <property type="match status" value="1"/>
</dbReference>
<keyword evidence="3" id="KW-1185">Reference proteome</keyword>
<evidence type="ECO:0000313" key="2">
    <source>
        <dbReference type="EMBL" id="MEL4306294.1"/>
    </source>
</evidence>
<proteinExistence type="predicted"/>
<dbReference type="EMBL" id="JBCAUS010000007">
    <property type="protein sequence ID" value="MEL4306294.1"/>
    <property type="molecule type" value="Genomic_DNA"/>
</dbReference>
<organism evidence="2 3">
    <name type="scientific">Methanococcoides cohabitans</name>
    <dbReference type="NCBI Taxonomy" id="3136559"/>
    <lineage>
        <taxon>Archaea</taxon>
        <taxon>Methanobacteriati</taxon>
        <taxon>Methanobacteriota</taxon>
        <taxon>Stenosarchaea group</taxon>
        <taxon>Methanomicrobia</taxon>
        <taxon>Methanosarcinales</taxon>
        <taxon>Methanosarcinaceae</taxon>
        <taxon>Methanococcoides</taxon>
    </lineage>
</organism>
<keyword evidence="2" id="KW-0328">Glycosyltransferase</keyword>
<feature type="domain" description="Glycosyltransferase 2-like" evidence="1">
    <location>
        <begin position="10"/>
        <end position="110"/>
    </location>
</feature>
<dbReference type="InterPro" id="IPR029044">
    <property type="entry name" value="Nucleotide-diphossugar_trans"/>
</dbReference>
<name>A0ABU9KYB1_9EURY</name>
<dbReference type="Pfam" id="PF00535">
    <property type="entry name" value="Glycos_transf_2"/>
    <property type="match status" value="1"/>
</dbReference>
<dbReference type="Proteomes" id="UP001396646">
    <property type="component" value="Unassembled WGS sequence"/>
</dbReference>
<reference evidence="2 3" key="1">
    <citation type="submission" date="2024-04" db="EMBL/GenBank/DDBJ databases">
        <title>Methanococcoides sp. LMO-2.</title>
        <authorList>
            <person name="Liang L."/>
        </authorList>
    </citation>
    <scope>NUCLEOTIDE SEQUENCE [LARGE SCALE GENOMIC DNA]</scope>
    <source>
        <strain evidence="2 3">LMO-2</strain>
    </source>
</reference>
<dbReference type="InterPro" id="IPR001173">
    <property type="entry name" value="Glyco_trans_2-like"/>
</dbReference>
<dbReference type="RefSeq" id="WP_342127897.1">
    <property type="nucleotide sequence ID" value="NZ_JBCAUS010000007.1"/>
</dbReference>
<dbReference type="GO" id="GO:0016757">
    <property type="term" value="F:glycosyltransferase activity"/>
    <property type="evidence" value="ECO:0007669"/>
    <property type="project" value="UniProtKB-KW"/>
</dbReference>
<dbReference type="EC" id="2.4.-.-" evidence="2"/>
<gene>
    <name evidence="2" type="ORF">WOA13_10735</name>
</gene>